<evidence type="ECO:0000259" key="6">
    <source>
        <dbReference type="Pfam" id="PF13193"/>
    </source>
</evidence>
<protein>
    <submittedName>
        <fullName evidence="7">Acetyl-CoA synthetase-like protein</fullName>
    </submittedName>
</protein>
<dbReference type="InterPro" id="IPR020845">
    <property type="entry name" value="AMP-binding_CS"/>
</dbReference>
<dbReference type="GO" id="GO:0005811">
    <property type="term" value="C:lipid droplet"/>
    <property type="evidence" value="ECO:0007669"/>
    <property type="project" value="TreeGrafter"/>
</dbReference>
<keyword evidence="3" id="KW-0547">Nucleotide-binding</keyword>
<proteinExistence type="inferred from homology"/>
<feature type="domain" description="AMP-binding enzyme C-terminal" evidence="6">
    <location>
        <begin position="541"/>
        <end position="630"/>
    </location>
</feature>
<evidence type="ECO:0000259" key="5">
    <source>
        <dbReference type="Pfam" id="PF00501"/>
    </source>
</evidence>
<evidence type="ECO:0000256" key="3">
    <source>
        <dbReference type="ARBA" id="ARBA00022741"/>
    </source>
</evidence>
<comment type="similarity">
    <text evidence="1">Belongs to the ATP-dependent AMP-binding enzyme family.</text>
</comment>
<dbReference type="GO" id="GO:0005524">
    <property type="term" value="F:ATP binding"/>
    <property type="evidence" value="ECO:0007669"/>
    <property type="project" value="UniProtKB-KW"/>
</dbReference>
<reference evidence="7 8" key="1">
    <citation type="journal article" date="2018" name="Front. Microbiol.">
        <title>Genome-Wide Analysis of Corynespora cassiicola Leaf Fall Disease Putative Effectors.</title>
        <authorList>
            <person name="Lopez D."/>
            <person name="Ribeiro S."/>
            <person name="Label P."/>
            <person name="Fumanal B."/>
            <person name="Venisse J.S."/>
            <person name="Kohler A."/>
            <person name="de Oliveira R.R."/>
            <person name="Labutti K."/>
            <person name="Lipzen A."/>
            <person name="Lail K."/>
            <person name="Bauer D."/>
            <person name="Ohm R.A."/>
            <person name="Barry K.W."/>
            <person name="Spatafora J."/>
            <person name="Grigoriev I.V."/>
            <person name="Martin F.M."/>
            <person name="Pujade-Renaud V."/>
        </authorList>
    </citation>
    <scope>NUCLEOTIDE SEQUENCE [LARGE SCALE GENOMIC DNA]</scope>
    <source>
        <strain evidence="7 8">Philippines</strain>
    </source>
</reference>
<keyword evidence="8" id="KW-1185">Reference proteome</keyword>
<dbReference type="GO" id="GO:0009898">
    <property type="term" value="C:cytoplasmic side of plasma membrane"/>
    <property type="evidence" value="ECO:0007669"/>
    <property type="project" value="TreeGrafter"/>
</dbReference>
<dbReference type="InterPro" id="IPR042099">
    <property type="entry name" value="ANL_N_sf"/>
</dbReference>
<dbReference type="Pfam" id="PF13193">
    <property type="entry name" value="AMP-binding_C"/>
    <property type="match status" value="1"/>
</dbReference>
<evidence type="ECO:0000256" key="1">
    <source>
        <dbReference type="ARBA" id="ARBA00006432"/>
    </source>
</evidence>
<dbReference type="FunFam" id="3.30.300.30:FF:000002">
    <property type="entry name" value="Long-chain fatty acid transport protein 1"/>
    <property type="match status" value="1"/>
</dbReference>
<organism evidence="7 8">
    <name type="scientific">Corynespora cassiicola Philippines</name>
    <dbReference type="NCBI Taxonomy" id="1448308"/>
    <lineage>
        <taxon>Eukaryota</taxon>
        <taxon>Fungi</taxon>
        <taxon>Dikarya</taxon>
        <taxon>Ascomycota</taxon>
        <taxon>Pezizomycotina</taxon>
        <taxon>Dothideomycetes</taxon>
        <taxon>Pleosporomycetidae</taxon>
        <taxon>Pleosporales</taxon>
        <taxon>Corynesporascaceae</taxon>
        <taxon>Corynespora</taxon>
    </lineage>
</organism>
<evidence type="ECO:0000313" key="7">
    <source>
        <dbReference type="EMBL" id="PSN70156.1"/>
    </source>
</evidence>
<dbReference type="InterPro" id="IPR045851">
    <property type="entry name" value="AMP-bd_C_sf"/>
</dbReference>
<dbReference type="OrthoDB" id="10253869at2759"/>
<evidence type="ECO:0000256" key="4">
    <source>
        <dbReference type="ARBA" id="ARBA00022840"/>
    </source>
</evidence>
<name>A0A2T2NY05_CORCC</name>
<sequence length="679" mass="74409">MALQCALPAAAAGLAYLNARLSLSYDFTLLSNLVRASLGGQLRERRDDVNLFSLLESNAQAASTGNHPWIIFGGKTWTYAQGYENVLKYGTWLKSKGVQKGDIVAMDFVNSELFIWLWFGLWSIGAKPAFINYNMAGQPLLHMVRTSTASLVLVGEESQDKFAEETMVQNGFTPVALETGGVAVKRAAYEFKDDSSQATSVRKHSVLRGAGEVKDRQLEIVFFSKELENEILALSPVRQPDSERNQQKGHDMAMLIYTSGTTGLPKPAVVSWAKATVGSKFASLWIPFDKSQIMYTAMPLYHSSASILGLIAIMQGGSTLSLSKKFSHKTFWPEVISSQATIIQYVGETCRYLLSAPPGPLDRQHHVRTAFGNGLRPDVWQPFKDRFAIPTICEFYAATESPSGMFNKSANDFGAGAIGRNGSLASLVLGPGLAVVRIDQSASPPEPVRHSRSGLCEIADWDEPGELMYKLDPENISQKFQGYFGNAKATDGKIIRDVKAKGDAYFRTGDVVRWDRDHRWFFVDRLGDTFRWKAENVSTAEVADVVGKHPAVEEANVYGVQVPNHDGRAGCAAVVLKAASTGAGEKGVVALPNAHTLQSLAAHVSKGLPAYAAPLFLRVTGQMQTTGTNKQQKHLLQRDGIEIDEVEKEGDALFWLREGTYEKFTQKDLDRIKGGAVKL</sequence>
<dbReference type="STRING" id="1448308.A0A2T2NY05"/>
<evidence type="ECO:0000313" key="8">
    <source>
        <dbReference type="Proteomes" id="UP000240883"/>
    </source>
</evidence>
<dbReference type="AlphaFoldDB" id="A0A2T2NY05"/>
<dbReference type="PANTHER" id="PTHR43107">
    <property type="entry name" value="LONG-CHAIN FATTY ACID TRANSPORT PROTEIN"/>
    <property type="match status" value="1"/>
</dbReference>
<dbReference type="SUPFAM" id="SSF56801">
    <property type="entry name" value="Acetyl-CoA synthetase-like"/>
    <property type="match status" value="1"/>
</dbReference>
<dbReference type="PROSITE" id="PS00455">
    <property type="entry name" value="AMP_BINDING"/>
    <property type="match status" value="1"/>
</dbReference>
<gene>
    <name evidence="7" type="ORF">BS50DRAFT_306721</name>
</gene>
<accession>A0A2T2NY05</accession>
<keyword evidence="4" id="KW-0067">ATP-binding</keyword>
<evidence type="ECO:0000256" key="2">
    <source>
        <dbReference type="ARBA" id="ARBA00022598"/>
    </source>
</evidence>
<dbReference type="Gene3D" id="3.40.50.12780">
    <property type="entry name" value="N-terminal domain of ligase-like"/>
    <property type="match status" value="1"/>
</dbReference>
<dbReference type="Proteomes" id="UP000240883">
    <property type="component" value="Unassembled WGS sequence"/>
</dbReference>
<feature type="domain" description="AMP-dependent synthetase/ligase" evidence="5">
    <location>
        <begin position="59"/>
        <end position="407"/>
    </location>
</feature>
<dbReference type="GO" id="GO:0044539">
    <property type="term" value="P:long-chain fatty acid import into cell"/>
    <property type="evidence" value="ECO:0007669"/>
    <property type="project" value="TreeGrafter"/>
</dbReference>
<dbReference type="GO" id="GO:0005777">
    <property type="term" value="C:peroxisome"/>
    <property type="evidence" value="ECO:0007669"/>
    <property type="project" value="TreeGrafter"/>
</dbReference>
<dbReference type="GO" id="GO:0004467">
    <property type="term" value="F:long-chain fatty acid-CoA ligase activity"/>
    <property type="evidence" value="ECO:0007669"/>
    <property type="project" value="TreeGrafter"/>
</dbReference>
<dbReference type="Pfam" id="PF00501">
    <property type="entry name" value="AMP-binding"/>
    <property type="match status" value="1"/>
</dbReference>
<dbReference type="EMBL" id="KZ678132">
    <property type="protein sequence ID" value="PSN70156.1"/>
    <property type="molecule type" value="Genomic_DNA"/>
</dbReference>
<dbReference type="InterPro" id="IPR000873">
    <property type="entry name" value="AMP-dep_synth/lig_dom"/>
</dbReference>
<dbReference type="PANTHER" id="PTHR43107:SF15">
    <property type="entry name" value="FATTY ACID TRANSPORT PROTEIN 3, ISOFORM A"/>
    <property type="match status" value="1"/>
</dbReference>
<dbReference type="InterPro" id="IPR025110">
    <property type="entry name" value="AMP-bd_C"/>
</dbReference>
<keyword evidence="2" id="KW-0436">Ligase</keyword>
<dbReference type="Gene3D" id="3.30.300.30">
    <property type="match status" value="1"/>
</dbReference>
<dbReference type="GO" id="GO:0005324">
    <property type="term" value="F:long-chain fatty acid transmembrane transporter activity"/>
    <property type="evidence" value="ECO:0007669"/>
    <property type="project" value="TreeGrafter"/>
</dbReference>